<dbReference type="GO" id="GO:0003729">
    <property type="term" value="F:mRNA binding"/>
    <property type="evidence" value="ECO:0007669"/>
    <property type="project" value="TreeGrafter"/>
</dbReference>
<proteinExistence type="predicted"/>
<feature type="compositionally biased region" description="Polar residues" evidence="3">
    <location>
        <begin position="24"/>
        <end position="37"/>
    </location>
</feature>
<dbReference type="PROSITE" id="PS50303">
    <property type="entry name" value="PUM_HD"/>
    <property type="match status" value="1"/>
</dbReference>
<dbReference type="InterPro" id="IPR033133">
    <property type="entry name" value="PUM-HD"/>
</dbReference>
<sequence length="579" mass="68952">MLNKNVSNQIPIELNSDQDEFHQCNPSKSDSTATPGIFDNSNTSKILCSQLFEDHLNQDDDEFDSLNQQLKDVLLTDNYRPSLIQAFSADMSSYLSHEKLTKNSRKMQQEYEQANNTERGFVFNTYIKNNIVILCLDKYMHYILEKIIEIGPSSYRNIILDQIFHSIKKLISDLHACKVMQKGLEIMSLSPQESISQYQNYIEFILEDSDFTRKLYTDKIGNQIYTKSLEVFEEKNLESLLQIFDKYILNHNQFSLELSTDQYGCLIVNKIIDIYPKLLDPKTKSTANEIIMRTIRNSSCLIRRQYANYIIQQLLEKGQENHKRVLLDNYLIKDFVSMSLDKYGSNVAEKAIVYAYPQWRQKLWEEEVSVSECSFRKLVNDQFANYPIQRLYENLTIEYRNEFIALLNRLHDSHFLNHHGQIVLKFALSNYNVKRFAQKVNQIENSKTTKLQEKNKQIQQVFEKQQKIQQNQYQYQQYLQQYQMMALQHQVLQQYQLNYYQSPTELQQQQYQAMLLQQNMIMYQQQQQIISPQFQQFSLNQEQFSFSQQYQLQDQMNQQALNNYQQFQCFNKGNQYQQE</sequence>
<name>A0A8S1QGI4_9CILI</name>
<dbReference type="PANTHER" id="PTHR12537">
    <property type="entry name" value="RNA BINDING PROTEIN PUMILIO-RELATED"/>
    <property type="match status" value="1"/>
</dbReference>
<feature type="region of interest" description="Disordered" evidence="3">
    <location>
        <begin position="17"/>
        <end position="37"/>
    </location>
</feature>
<dbReference type="EMBL" id="CAJJDN010000104">
    <property type="protein sequence ID" value="CAD8113837.1"/>
    <property type="molecule type" value="Genomic_DNA"/>
</dbReference>
<dbReference type="AlphaFoldDB" id="A0A8S1QGI4"/>
<feature type="repeat" description="Pumilio" evidence="2">
    <location>
        <begin position="126"/>
        <end position="161"/>
    </location>
</feature>
<dbReference type="OrthoDB" id="668540at2759"/>
<keyword evidence="6" id="KW-1185">Reference proteome</keyword>
<dbReference type="InterPro" id="IPR001313">
    <property type="entry name" value="Pumilio_RNA-bd_rpt"/>
</dbReference>
<keyword evidence="1" id="KW-0677">Repeat</keyword>
<reference evidence="5" key="1">
    <citation type="submission" date="2021-01" db="EMBL/GenBank/DDBJ databases">
        <authorList>
            <consortium name="Genoscope - CEA"/>
            <person name="William W."/>
        </authorList>
    </citation>
    <scope>NUCLEOTIDE SEQUENCE</scope>
</reference>
<feature type="domain" description="PUM-HD" evidence="4">
    <location>
        <begin position="62"/>
        <end position="444"/>
    </location>
</feature>
<organism evidence="5 6">
    <name type="scientific">Paramecium sonneborni</name>
    <dbReference type="NCBI Taxonomy" id="65129"/>
    <lineage>
        <taxon>Eukaryota</taxon>
        <taxon>Sar</taxon>
        <taxon>Alveolata</taxon>
        <taxon>Ciliophora</taxon>
        <taxon>Intramacronucleata</taxon>
        <taxon>Oligohymenophorea</taxon>
        <taxon>Peniculida</taxon>
        <taxon>Parameciidae</taxon>
        <taxon>Paramecium</taxon>
    </lineage>
</organism>
<dbReference type="PROSITE" id="PS50302">
    <property type="entry name" value="PUM"/>
    <property type="match status" value="3"/>
</dbReference>
<protein>
    <recommendedName>
        <fullName evidence="4">PUM-HD domain-containing protein</fullName>
    </recommendedName>
</protein>
<dbReference type="GO" id="GO:0005737">
    <property type="term" value="C:cytoplasm"/>
    <property type="evidence" value="ECO:0007669"/>
    <property type="project" value="TreeGrafter"/>
</dbReference>
<dbReference type="SMART" id="SM00025">
    <property type="entry name" value="Pumilio"/>
    <property type="match status" value="7"/>
</dbReference>
<evidence type="ECO:0000256" key="2">
    <source>
        <dbReference type="PROSITE-ProRule" id="PRU00317"/>
    </source>
</evidence>
<dbReference type="Pfam" id="PF00806">
    <property type="entry name" value="PUF"/>
    <property type="match status" value="4"/>
</dbReference>
<dbReference type="PANTHER" id="PTHR12537:SF12">
    <property type="entry name" value="MATERNAL PROTEIN PUMILIO"/>
    <property type="match status" value="1"/>
</dbReference>
<evidence type="ECO:0000259" key="4">
    <source>
        <dbReference type="PROSITE" id="PS50303"/>
    </source>
</evidence>
<feature type="repeat" description="Pumilio" evidence="2">
    <location>
        <begin position="330"/>
        <end position="365"/>
    </location>
</feature>
<gene>
    <name evidence="5" type="ORF">PSON_ATCC_30995.1.T1040115</name>
</gene>
<feature type="repeat" description="Pumilio" evidence="2">
    <location>
        <begin position="289"/>
        <end position="328"/>
    </location>
</feature>
<dbReference type="GO" id="GO:0010608">
    <property type="term" value="P:post-transcriptional regulation of gene expression"/>
    <property type="evidence" value="ECO:0007669"/>
    <property type="project" value="TreeGrafter"/>
</dbReference>
<comment type="caution">
    <text evidence="5">The sequence shown here is derived from an EMBL/GenBank/DDBJ whole genome shotgun (WGS) entry which is preliminary data.</text>
</comment>
<evidence type="ECO:0000256" key="1">
    <source>
        <dbReference type="ARBA" id="ARBA00022737"/>
    </source>
</evidence>
<evidence type="ECO:0000313" key="6">
    <source>
        <dbReference type="Proteomes" id="UP000692954"/>
    </source>
</evidence>
<evidence type="ECO:0000256" key="3">
    <source>
        <dbReference type="SAM" id="MobiDB-lite"/>
    </source>
</evidence>
<accession>A0A8S1QGI4</accession>
<dbReference type="Proteomes" id="UP000692954">
    <property type="component" value="Unassembled WGS sequence"/>
</dbReference>
<evidence type="ECO:0000313" key="5">
    <source>
        <dbReference type="EMBL" id="CAD8113837.1"/>
    </source>
</evidence>